<gene>
    <name evidence="1" type="ORF">KC01_LOCUS29012</name>
</gene>
<name>A0AAV2LK54_KNICA</name>
<protein>
    <submittedName>
        <fullName evidence="1">Uncharacterized protein</fullName>
    </submittedName>
</protein>
<reference evidence="1 2" key="1">
    <citation type="submission" date="2024-04" db="EMBL/GenBank/DDBJ databases">
        <authorList>
            <person name="Waldvogel A.-M."/>
            <person name="Schoenle A."/>
        </authorList>
    </citation>
    <scope>NUCLEOTIDE SEQUENCE [LARGE SCALE GENOMIC DNA]</scope>
</reference>
<evidence type="ECO:0000313" key="1">
    <source>
        <dbReference type="EMBL" id="CAL1600956.1"/>
    </source>
</evidence>
<proteinExistence type="predicted"/>
<keyword evidence="2" id="KW-1185">Reference proteome</keyword>
<evidence type="ECO:0000313" key="2">
    <source>
        <dbReference type="Proteomes" id="UP001497482"/>
    </source>
</evidence>
<dbReference type="AlphaFoldDB" id="A0AAV2LK54"/>
<sequence length="69" mass="7486">MDEKDVAQAGVNALITGSQHRGSLPPLGVTYTCLVLRLDHICHIQANVCVKADVCGRLNSQSERVKKKV</sequence>
<accession>A0AAV2LK54</accession>
<organism evidence="1 2">
    <name type="scientific">Knipowitschia caucasica</name>
    <name type="common">Caucasian dwarf goby</name>
    <name type="synonym">Pomatoschistus caucasicus</name>
    <dbReference type="NCBI Taxonomy" id="637954"/>
    <lineage>
        <taxon>Eukaryota</taxon>
        <taxon>Metazoa</taxon>
        <taxon>Chordata</taxon>
        <taxon>Craniata</taxon>
        <taxon>Vertebrata</taxon>
        <taxon>Euteleostomi</taxon>
        <taxon>Actinopterygii</taxon>
        <taxon>Neopterygii</taxon>
        <taxon>Teleostei</taxon>
        <taxon>Neoteleostei</taxon>
        <taxon>Acanthomorphata</taxon>
        <taxon>Gobiaria</taxon>
        <taxon>Gobiiformes</taxon>
        <taxon>Gobioidei</taxon>
        <taxon>Gobiidae</taxon>
        <taxon>Gobiinae</taxon>
        <taxon>Knipowitschia</taxon>
    </lineage>
</organism>
<dbReference type="EMBL" id="OZ035825">
    <property type="protein sequence ID" value="CAL1600956.1"/>
    <property type="molecule type" value="Genomic_DNA"/>
</dbReference>
<dbReference type="Proteomes" id="UP001497482">
    <property type="component" value="Chromosome 3"/>
</dbReference>